<sequence>MPGSSDSAQMNSAARKSGPFPWRAFYSAWTSEWVRLSGWRGPFIRVLVPLGIVLPLVVTLFIGGVAESLHGNGGLIQVREVSTTNANYWVIYLGITMYAVVATYAQASSMRGPVGELDSVLHPRPIPSIIARWLVVSAASAIGSFFSVLMVMVALPALYPQVYGTVSASSVEGVRFLWATPLYAVAACGIGVGIGALVAIPAAAITVITVWSLLIENAVVFVPHGGELVGWMPFLNGIYGTGQEIALEPPWSSNGSLLYVMGWAAVIMLLGTCSAVRRSRRPR</sequence>
<feature type="transmembrane region" description="Helical" evidence="1">
    <location>
        <begin position="86"/>
        <end position="105"/>
    </location>
</feature>
<dbReference type="Proteomes" id="UP001174314">
    <property type="component" value="Chromosome"/>
</dbReference>
<keyword evidence="1" id="KW-1133">Transmembrane helix</keyword>
<feature type="transmembrane region" description="Helical" evidence="1">
    <location>
        <begin position="207"/>
        <end position="226"/>
    </location>
</feature>
<dbReference type="EMBL" id="CP137757">
    <property type="protein sequence ID" value="WPF24417.1"/>
    <property type="molecule type" value="Genomic_DNA"/>
</dbReference>
<dbReference type="AlphaFoldDB" id="A0AAU0PXV5"/>
<accession>A0AAU0PXV5</accession>
<feature type="transmembrane region" description="Helical" evidence="1">
    <location>
        <begin position="257"/>
        <end position="276"/>
    </location>
</feature>
<dbReference type="KEGG" id="cpsk:Q0N40_07670"/>
<evidence type="ECO:0000313" key="3">
    <source>
        <dbReference type="Proteomes" id="UP001174314"/>
    </source>
</evidence>
<evidence type="ECO:0000313" key="2">
    <source>
        <dbReference type="EMBL" id="WPF24417.1"/>
    </source>
</evidence>
<keyword evidence="1" id="KW-0472">Membrane</keyword>
<organism evidence="2 3">
    <name type="scientific">Corynebacterium pseudokroppenstedtii</name>
    <dbReference type="NCBI Taxonomy" id="2804917"/>
    <lineage>
        <taxon>Bacteria</taxon>
        <taxon>Bacillati</taxon>
        <taxon>Actinomycetota</taxon>
        <taxon>Actinomycetes</taxon>
        <taxon>Mycobacteriales</taxon>
        <taxon>Corynebacteriaceae</taxon>
        <taxon>Corynebacterium</taxon>
    </lineage>
</organism>
<feature type="transmembrane region" description="Helical" evidence="1">
    <location>
        <begin position="178"/>
        <end position="200"/>
    </location>
</feature>
<keyword evidence="3" id="KW-1185">Reference proteome</keyword>
<protein>
    <recommendedName>
        <fullName evidence="4">ABC transporter permease</fullName>
    </recommendedName>
</protein>
<evidence type="ECO:0008006" key="4">
    <source>
        <dbReference type="Google" id="ProtNLM"/>
    </source>
</evidence>
<gene>
    <name evidence="2" type="ORF">Q0N40_07670</name>
</gene>
<reference evidence="2 3" key="1">
    <citation type="submission" date="2023-10" db="EMBL/GenBank/DDBJ databases">
        <title>complete genome sequence of Corynebacterium pseudokroppenstedtii P15-C1.</title>
        <authorList>
            <person name="Bruggemann H."/>
            <person name="Poehlein A."/>
        </authorList>
    </citation>
    <scope>NUCLEOTIDE SEQUENCE [LARGE SCALE GENOMIC DNA]</scope>
    <source>
        <strain evidence="2 3">P15_C1</strain>
    </source>
</reference>
<feature type="transmembrane region" description="Helical" evidence="1">
    <location>
        <begin position="43"/>
        <end position="66"/>
    </location>
</feature>
<evidence type="ECO:0000256" key="1">
    <source>
        <dbReference type="SAM" id="Phobius"/>
    </source>
</evidence>
<dbReference type="RefSeq" id="WP_204087323.1">
    <property type="nucleotide sequence ID" value="NZ_CP137757.1"/>
</dbReference>
<feature type="transmembrane region" description="Helical" evidence="1">
    <location>
        <begin position="133"/>
        <end position="158"/>
    </location>
</feature>
<name>A0AAU0PXV5_9CORY</name>
<proteinExistence type="predicted"/>
<keyword evidence="1" id="KW-0812">Transmembrane</keyword>